<accession>A0ABN8TQ27</accession>
<dbReference type="RefSeq" id="WP_261925552.1">
    <property type="nucleotide sequence ID" value="NZ_CALYLK010000133.1"/>
</dbReference>
<dbReference type="SUPFAM" id="SSF49373">
    <property type="entry name" value="Invasin/intimin cell-adhesion fragments"/>
    <property type="match status" value="1"/>
</dbReference>
<sequence length="213" mass="22652">MMNKCFKSLFLIWTTSLLILLTGFNSEGAFSESAIKLERIDIIASPITTQGMSQLTLAVGNKQPFEAVGHYSDGSSRALSDLSVGDWHTSDRNVGHFDEPGVFIGAEVGSTTVTATKDDITSNTVNVEVTAAVITAIQVTPATVNVAKGQTQQLTADATYSDGTSSEVSSSVTWMPDDPNTATVTSGGCCPVLKWAVPRLPPPRIISPVIRWM</sequence>
<dbReference type="Proteomes" id="UP001152658">
    <property type="component" value="Unassembled WGS sequence"/>
</dbReference>
<dbReference type="Gene3D" id="2.60.40.1080">
    <property type="match status" value="2"/>
</dbReference>
<dbReference type="InterPro" id="IPR003343">
    <property type="entry name" value="Big_2"/>
</dbReference>
<protein>
    <recommendedName>
        <fullName evidence="1">BIG2 domain-containing protein</fullName>
    </recommendedName>
</protein>
<gene>
    <name evidence="2" type="ORF">VAE063_920003</name>
</gene>
<dbReference type="Pfam" id="PF02368">
    <property type="entry name" value="Big_2"/>
    <property type="match status" value="1"/>
</dbReference>
<dbReference type="EMBL" id="CALYLK010000133">
    <property type="protein sequence ID" value="CAH8221647.1"/>
    <property type="molecule type" value="Genomic_DNA"/>
</dbReference>
<feature type="domain" description="BIG2" evidence="1">
    <location>
        <begin position="134"/>
        <end position="187"/>
    </location>
</feature>
<evidence type="ECO:0000313" key="2">
    <source>
        <dbReference type="EMBL" id="CAH8221647.1"/>
    </source>
</evidence>
<reference evidence="2" key="1">
    <citation type="submission" date="2022-06" db="EMBL/GenBank/DDBJ databases">
        <authorList>
            <person name="Goudenege D."/>
            <person name="Le Roux F."/>
        </authorList>
    </citation>
    <scope>NUCLEOTIDE SEQUENCE</scope>
    <source>
        <strain evidence="2">12-063</strain>
    </source>
</reference>
<proteinExistence type="predicted"/>
<dbReference type="InterPro" id="IPR008964">
    <property type="entry name" value="Invasin/intimin_cell_adhesion"/>
</dbReference>
<keyword evidence="3" id="KW-1185">Reference proteome</keyword>
<organism evidence="2 3">
    <name type="scientific">Vibrio aestuarianus</name>
    <dbReference type="NCBI Taxonomy" id="28171"/>
    <lineage>
        <taxon>Bacteria</taxon>
        <taxon>Pseudomonadati</taxon>
        <taxon>Pseudomonadota</taxon>
        <taxon>Gammaproteobacteria</taxon>
        <taxon>Vibrionales</taxon>
        <taxon>Vibrionaceae</taxon>
        <taxon>Vibrio</taxon>
    </lineage>
</organism>
<evidence type="ECO:0000313" key="3">
    <source>
        <dbReference type="Proteomes" id="UP001152658"/>
    </source>
</evidence>
<name>A0ABN8TQ27_9VIBR</name>
<evidence type="ECO:0000259" key="1">
    <source>
        <dbReference type="Pfam" id="PF02368"/>
    </source>
</evidence>
<comment type="caution">
    <text evidence="2">The sequence shown here is derived from an EMBL/GenBank/DDBJ whole genome shotgun (WGS) entry which is preliminary data.</text>
</comment>